<dbReference type="PANTHER" id="PTHR43311:SF2">
    <property type="entry name" value="GLUTAMATE--TRNA LIGASE, MITOCHONDRIAL-RELATED"/>
    <property type="match status" value="1"/>
</dbReference>
<accession>A0ABU9E774</accession>
<evidence type="ECO:0000313" key="10">
    <source>
        <dbReference type="EMBL" id="MEK9500514.1"/>
    </source>
</evidence>
<dbReference type="EMBL" id="JBBHLI010000002">
    <property type="protein sequence ID" value="MEK9500514.1"/>
    <property type="molecule type" value="Genomic_DNA"/>
</dbReference>
<feature type="domain" description="Aminoacyl-tRNA synthetase class I anticodon-binding" evidence="9">
    <location>
        <begin position="353"/>
        <end position="479"/>
    </location>
</feature>
<dbReference type="Pfam" id="PF00749">
    <property type="entry name" value="tRNA-synt_1c"/>
    <property type="match status" value="1"/>
</dbReference>
<organism evidence="10 11">
    <name type="scientific">Gaopeijia maritima</name>
    <dbReference type="NCBI Taxonomy" id="3119007"/>
    <lineage>
        <taxon>Bacteria</taxon>
        <taxon>Pseudomonadati</taxon>
        <taxon>Gemmatimonadota</taxon>
        <taxon>Longimicrobiia</taxon>
        <taxon>Gaopeijiales</taxon>
        <taxon>Gaopeijiaceae</taxon>
        <taxon>Gaopeijia</taxon>
    </lineage>
</organism>
<dbReference type="InterPro" id="IPR000924">
    <property type="entry name" value="Glu/Gln-tRNA-synth"/>
</dbReference>
<evidence type="ECO:0000256" key="4">
    <source>
        <dbReference type="ARBA" id="ARBA00022840"/>
    </source>
</evidence>
<dbReference type="SUPFAM" id="SSF48163">
    <property type="entry name" value="An anticodon-binding domain of class I aminoacyl-tRNA synthetases"/>
    <property type="match status" value="1"/>
</dbReference>
<dbReference type="Gene3D" id="1.10.10.350">
    <property type="match status" value="1"/>
</dbReference>
<evidence type="ECO:0000256" key="5">
    <source>
        <dbReference type="ARBA" id="ARBA00022917"/>
    </source>
</evidence>
<keyword evidence="3 7" id="KW-0547">Nucleotide-binding</keyword>
<feature type="short sequence motif" description="'HIGH' region" evidence="7">
    <location>
        <begin position="11"/>
        <end position="21"/>
    </location>
</feature>
<dbReference type="RefSeq" id="WP_405274756.1">
    <property type="nucleotide sequence ID" value="NZ_JBBHLK010000001.1"/>
</dbReference>
<dbReference type="PROSITE" id="PS00178">
    <property type="entry name" value="AA_TRNA_LIGASE_I"/>
    <property type="match status" value="1"/>
</dbReference>
<dbReference type="InterPro" id="IPR049940">
    <property type="entry name" value="GluQ/Sye"/>
</dbReference>
<comment type="caution">
    <text evidence="7">Lacks conserved residue(s) required for the propagation of feature annotation.</text>
</comment>
<keyword evidence="2 7" id="KW-0436">Ligase</keyword>
<keyword evidence="4 7" id="KW-0067">ATP-binding</keyword>
<evidence type="ECO:0000259" key="8">
    <source>
        <dbReference type="Pfam" id="PF00749"/>
    </source>
</evidence>
<dbReference type="CDD" id="cd00808">
    <property type="entry name" value="GluRS_core"/>
    <property type="match status" value="1"/>
</dbReference>
<feature type="short sequence motif" description="'KMSKS' region" evidence="7">
    <location>
        <begin position="243"/>
        <end position="247"/>
    </location>
</feature>
<feature type="binding site" evidence="7">
    <location>
        <position position="246"/>
    </location>
    <ligand>
        <name>ATP</name>
        <dbReference type="ChEBI" id="CHEBI:30616"/>
    </ligand>
</feature>
<dbReference type="GO" id="GO:0004818">
    <property type="term" value="F:glutamate-tRNA ligase activity"/>
    <property type="evidence" value="ECO:0007669"/>
    <property type="project" value="UniProtKB-EC"/>
</dbReference>
<dbReference type="HAMAP" id="MF_00022">
    <property type="entry name" value="Glu_tRNA_synth_type1"/>
    <property type="match status" value="1"/>
</dbReference>
<name>A0ABU9E774_9BACT</name>
<dbReference type="Gene3D" id="3.40.50.620">
    <property type="entry name" value="HUPs"/>
    <property type="match status" value="1"/>
</dbReference>
<evidence type="ECO:0000313" key="11">
    <source>
        <dbReference type="Proteomes" id="UP001484239"/>
    </source>
</evidence>
<keyword evidence="7" id="KW-0963">Cytoplasm</keyword>
<comment type="similarity">
    <text evidence="1 7">Belongs to the class-I aminoacyl-tRNA synthetase family. Glutamate--tRNA ligase type 1 subfamily.</text>
</comment>
<comment type="subcellular location">
    <subcellularLocation>
        <location evidence="7">Cytoplasm</location>
    </subcellularLocation>
</comment>
<dbReference type="InterPro" id="IPR001412">
    <property type="entry name" value="aa-tRNA-synth_I_CS"/>
</dbReference>
<dbReference type="InterPro" id="IPR008925">
    <property type="entry name" value="aa_tRNA-synth_I_cd-bd_sf"/>
</dbReference>
<dbReference type="PRINTS" id="PR00987">
    <property type="entry name" value="TRNASYNTHGLU"/>
</dbReference>
<dbReference type="EC" id="6.1.1.17" evidence="7"/>
<sequence length="490" mass="53557">MPDPMRLRFPPSPTGYLHVGGARTALFNWLLARQSGGALVLRIEDTDRDRSSEAHTQAILDGMEWLGLDWDEGPTFQSDGVERHREAALRLLAEGRAYRDFTDPAALREEAAERGIGHPSVLAREKAEALGVEGAERRAAAGEPHAIRLRVPEGDTRWHDLVHGPMSFPNADIDDFVILRSDGSPVYNLAVVCDDAHQHITHVVRGDDHLSNTPKQILLYEALGLPVPVFGHVPMILGPDGKRLSKRHGATAVGDYAGEGILPDAMVNFLALLGWNPGDEREVMGRDELIESFSMDRVQKKSAVFDTEKLGWFNGQYLAALPSAELEPLFVERLEARGIGPAHWAEGAGSAGSAEIHRLLDLLKVRARTVEDLARQAEPYLLDDVAFDEGAVAKHWLRDREGAAERLDAVAGALADGPWEEGALETRLRACAEALGVGAGKVIHPLRVALTGQAHSPGIFEVLVVLGRHRALRRIERALSLVRDPDFSLS</sequence>
<keyword evidence="5 7" id="KW-0648">Protein biosynthesis</keyword>
<comment type="function">
    <text evidence="7">Catalyzes the attachment of glutamate to tRNA(Glu) in a two-step reaction: glutamate is first activated by ATP to form Glu-AMP and then transferred to the acceptor end of tRNA(Glu).</text>
</comment>
<comment type="caution">
    <text evidence="10">The sequence shown here is derived from an EMBL/GenBank/DDBJ whole genome shotgun (WGS) entry which is preliminary data.</text>
</comment>
<comment type="subunit">
    <text evidence="7">Monomer.</text>
</comment>
<evidence type="ECO:0000256" key="1">
    <source>
        <dbReference type="ARBA" id="ARBA00007894"/>
    </source>
</evidence>
<dbReference type="InterPro" id="IPR004527">
    <property type="entry name" value="Glu-tRNA-ligase_bac/mito"/>
</dbReference>
<keyword evidence="6 7" id="KW-0030">Aminoacyl-tRNA synthetase</keyword>
<dbReference type="InterPro" id="IPR020751">
    <property type="entry name" value="aa-tRNA-synth_I_codon-bd_sub2"/>
</dbReference>
<protein>
    <recommendedName>
        <fullName evidence="7">Glutamate--tRNA ligase</fullName>
        <ecNumber evidence="7">6.1.1.17</ecNumber>
    </recommendedName>
    <alternativeName>
        <fullName evidence="7">Glutamyl-tRNA synthetase</fullName>
        <shortName evidence="7">GluRS</shortName>
    </alternativeName>
</protein>
<dbReference type="InterPro" id="IPR014729">
    <property type="entry name" value="Rossmann-like_a/b/a_fold"/>
</dbReference>
<evidence type="ECO:0000256" key="7">
    <source>
        <dbReference type="HAMAP-Rule" id="MF_00022"/>
    </source>
</evidence>
<evidence type="ECO:0000256" key="3">
    <source>
        <dbReference type="ARBA" id="ARBA00022741"/>
    </source>
</evidence>
<comment type="catalytic activity">
    <reaction evidence="7">
        <text>tRNA(Glu) + L-glutamate + ATP = L-glutamyl-tRNA(Glu) + AMP + diphosphate</text>
        <dbReference type="Rhea" id="RHEA:23540"/>
        <dbReference type="Rhea" id="RHEA-COMP:9663"/>
        <dbReference type="Rhea" id="RHEA-COMP:9680"/>
        <dbReference type="ChEBI" id="CHEBI:29985"/>
        <dbReference type="ChEBI" id="CHEBI:30616"/>
        <dbReference type="ChEBI" id="CHEBI:33019"/>
        <dbReference type="ChEBI" id="CHEBI:78442"/>
        <dbReference type="ChEBI" id="CHEBI:78520"/>
        <dbReference type="ChEBI" id="CHEBI:456215"/>
        <dbReference type="EC" id="6.1.1.17"/>
    </reaction>
</comment>
<feature type="domain" description="Glutamyl/glutaminyl-tRNA synthetase class Ib catalytic" evidence="8">
    <location>
        <begin position="5"/>
        <end position="312"/>
    </location>
</feature>
<dbReference type="Proteomes" id="UP001484239">
    <property type="component" value="Unassembled WGS sequence"/>
</dbReference>
<dbReference type="Pfam" id="PF19269">
    <property type="entry name" value="Anticodon_2"/>
    <property type="match status" value="1"/>
</dbReference>
<dbReference type="SUPFAM" id="SSF52374">
    <property type="entry name" value="Nucleotidylyl transferase"/>
    <property type="match status" value="1"/>
</dbReference>
<dbReference type="InterPro" id="IPR045462">
    <property type="entry name" value="aa-tRNA-synth_I_cd-bd"/>
</dbReference>
<proteinExistence type="inferred from homology"/>
<dbReference type="NCBIfam" id="TIGR00464">
    <property type="entry name" value="gltX_bact"/>
    <property type="match status" value="1"/>
</dbReference>
<dbReference type="InterPro" id="IPR033910">
    <property type="entry name" value="GluRS_core"/>
</dbReference>
<dbReference type="PANTHER" id="PTHR43311">
    <property type="entry name" value="GLUTAMATE--TRNA LIGASE"/>
    <property type="match status" value="1"/>
</dbReference>
<evidence type="ECO:0000256" key="2">
    <source>
        <dbReference type="ARBA" id="ARBA00022598"/>
    </source>
</evidence>
<dbReference type="InterPro" id="IPR020058">
    <property type="entry name" value="Glu/Gln-tRNA-synth_Ib_cat-dom"/>
</dbReference>
<keyword evidence="11" id="KW-1185">Reference proteome</keyword>
<evidence type="ECO:0000259" key="9">
    <source>
        <dbReference type="Pfam" id="PF19269"/>
    </source>
</evidence>
<reference evidence="10 11" key="1">
    <citation type="submission" date="2024-02" db="EMBL/GenBank/DDBJ databases">
        <title>A novel Gemmatimonadota bacterium.</title>
        <authorList>
            <person name="Du Z.-J."/>
            <person name="Ye Y.-Q."/>
        </authorList>
    </citation>
    <scope>NUCLEOTIDE SEQUENCE [LARGE SCALE GENOMIC DNA]</scope>
    <source>
        <strain evidence="10 11">DH-20</strain>
    </source>
</reference>
<evidence type="ECO:0000256" key="6">
    <source>
        <dbReference type="ARBA" id="ARBA00023146"/>
    </source>
</evidence>
<gene>
    <name evidence="7 10" type="primary">gltX</name>
    <name evidence="10" type="ORF">WI372_05960</name>
</gene>